<reference evidence="10" key="1">
    <citation type="journal article" date="2019" name="Int. J. Syst. Evol. Microbiol.">
        <title>The Global Catalogue of Microorganisms (GCM) 10K type strain sequencing project: providing services to taxonomists for standard genome sequencing and annotation.</title>
        <authorList>
            <consortium name="The Broad Institute Genomics Platform"/>
            <consortium name="The Broad Institute Genome Sequencing Center for Infectious Disease"/>
            <person name="Wu L."/>
            <person name="Ma J."/>
        </authorList>
    </citation>
    <scope>NUCLEOTIDE SEQUENCE [LARGE SCALE GENOMIC DNA]</scope>
    <source>
        <strain evidence="10">JCM 18304</strain>
    </source>
</reference>
<dbReference type="PANTHER" id="PTHR30193:SF37">
    <property type="entry name" value="INNER MEMBRANE ABC TRANSPORTER PERMEASE PROTEIN YCJO"/>
    <property type="match status" value="1"/>
</dbReference>
<keyword evidence="5 7" id="KW-1133">Transmembrane helix</keyword>
<evidence type="ECO:0000256" key="6">
    <source>
        <dbReference type="ARBA" id="ARBA00023136"/>
    </source>
</evidence>
<sequence length="302" mass="32859">MKWRKAGWFLLPAFLLYTVFVVYPLVSALADSFWRWQGTARGGFAGMANFTGLFTTFPLNHQLWPAFWHTAVFFVGTMVVQNTFGLLVAVLLTELRWARRFLQTVYTLPYLVGGLVVGYLWSLLLSPSFGPVNATLEAVGLGSFARPWLGDPALALPVVILVNAWQYVGFPVLLFGAALAGLPPEYAEAARVDGANAAQRFFRVTLPLLLPSIGVVSILTFIGSFNTFELVYALEGAQGNQPTGPGGATDVLGLIFYRVAFQEGGVDAIGQSSALAVLLFLFIFGIAVLANRVVRRREATLT</sequence>
<comment type="similarity">
    <text evidence="7">Belongs to the binding-protein-dependent transport system permease family.</text>
</comment>
<evidence type="ECO:0000256" key="2">
    <source>
        <dbReference type="ARBA" id="ARBA00022448"/>
    </source>
</evidence>
<dbReference type="InterPro" id="IPR000515">
    <property type="entry name" value="MetI-like"/>
</dbReference>
<evidence type="ECO:0000256" key="1">
    <source>
        <dbReference type="ARBA" id="ARBA00004651"/>
    </source>
</evidence>
<evidence type="ECO:0000256" key="3">
    <source>
        <dbReference type="ARBA" id="ARBA00022475"/>
    </source>
</evidence>
<evidence type="ECO:0000256" key="4">
    <source>
        <dbReference type="ARBA" id="ARBA00022692"/>
    </source>
</evidence>
<feature type="transmembrane region" description="Helical" evidence="7">
    <location>
        <begin position="66"/>
        <end position="92"/>
    </location>
</feature>
<dbReference type="SUPFAM" id="SSF161098">
    <property type="entry name" value="MetI-like"/>
    <property type="match status" value="1"/>
</dbReference>
<dbReference type="PANTHER" id="PTHR30193">
    <property type="entry name" value="ABC TRANSPORTER PERMEASE PROTEIN"/>
    <property type="match status" value="1"/>
</dbReference>
<organism evidence="9 10">
    <name type="scientific">Rugosimonospora acidiphila</name>
    <dbReference type="NCBI Taxonomy" id="556531"/>
    <lineage>
        <taxon>Bacteria</taxon>
        <taxon>Bacillati</taxon>
        <taxon>Actinomycetota</taxon>
        <taxon>Actinomycetes</taxon>
        <taxon>Micromonosporales</taxon>
        <taxon>Micromonosporaceae</taxon>
        <taxon>Rugosimonospora</taxon>
    </lineage>
</organism>
<dbReference type="InterPro" id="IPR035906">
    <property type="entry name" value="MetI-like_sf"/>
</dbReference>
<feature type="transmembrane region" description="Helical" evidence="7">
    <location>
        <begin position="7"/>
        <end position="26"/>
    </location>
</feature>
<name>A0ABP9SE98_9ACTN</name>
<accession>A0ABP9SE98</accession>
<feature type="transmembrane region" description="Helical" evidence="7">
    <location>
        <begin position="201"/>
        <end position="222"/>
    </location>
</feature>
<evidence type="ECO:0000256" key="7">
    <source>
        <dbReference type="RuleBase" id="RU363032"/>
    </source>
</evidence>
<gene>
    <name evidence="9" type="ORF">GCM10023322_56460</name>
</gene>
<feature type="domain" description="ABC transmembrane type-1" evidence="8">
    <location>
        <begin position="67"/>
        <end position="290"/>
    </location>
</feature>
<dbReference type="Pfam" id="PF00528">
    <property type="entry name" value="BPD_transp_1"/>
    <property type="match status" value="1"/>
</dbReference>
<proteinExistence type="inferred from homology"/>
<dbReference type="RefSeq" id="WP_345634635.1">
    <property type="nucleotide sequence ID" value="NZ_BAABJQ010000020.1"/>
</dbReference>
<keyword evidence="4 7" id="KW-0812">Transmembrane</keyword>
<keyword evidence="2 7" id="KW-0813">Transport</keyword>
<keyword evidence="10" id="KW-1185">Reference proteome</keyword>
<evidence type="ECO:0000256" key="5">
    <source>
        <dbReference type="ARBA" id="ARBA00022989"/>
    </source>
</evidence>
<dbReference type="EMBL" id="BAABJQ010000020">
    <property type="protein sequence ID" value="GAA5193757.1"/>
    <property type="molecule type" value="Genomic_DNA"/>
</dbReference>
<evidence type="ECO:0000313" key="10">
    <source>
        <dbReference type="Proteomes" id="UP001501570"/>
    </source>
</evidence>
<feature type="transmembrane region" description="Helical" evidence="7">
    <location>
        <begin position="104"/>
        <end position="124"/>
    </location>
</feature>
<evidence type="ECO:0000313" key="9">
    <source>
        <dbReference type="EMBL" id="GAA5193757.1"/>
    </source>
</evidence>
<comment type="subcellular location">
    <subcellularLocation>
        <location evidence="1 7">Cell membrane</location>
        <topology evidence="1 7">Multi-pass membrane protein</topology>
    </subcellularLocation>
</comment>
<dbReference type="InterPro" id="IPR051393">
    <property type="entry name" value="ABC_transporter_permease"/>
</dbReference>
<evidence type="ECO:0000259" key="8">
    <source>
        <dbReference type="PROSITE" id="PS50928"/>
    </source>
</evidence>
<dbReference type="Gene3D" id="1.10.3720.10">
    <property type="entry name" value="MetI-like"/>
    <property type="match status" value="1"/>
</dbReference>
<feature type="transmembrane region" description="Helical" evidence="7">
    <location>
        <begin position="154"/>
        <end position="180"/>
    </location>
</feature>
<comment type="caution">
    <text evidence="9">The sequence shown here is derived from an EMBL/GenBank/DDBJ whole genome shotgun (WGS) entry which is preliminary data.</text>
</comment>
<protein>
    <submittedName>
        <fullName evidence="9">Sugar ABC transporter permease</fullName>
    </submittedName>
</protein>
<dbReference type="PROSITE" id="PS50928">
    <property type="entry name" value="ABC_TM1"/>
    <property type="match status" value="1"/>
</dbReference>
<keyword evidence="3" id="KW-1003">Cell membrane</keyword>
<keyword evidence="6 7" id="KW-0472">Membrane</keyword>
<feature type="transmembrane region" description="Helical" evidence="7">
    <location>
        <begin position="274"/>
        <end position="294"/>
    </location>
</feature>
<dbReference type="Proteomes" id="UP001501570">
    <property type="component" value="Unassembled WGS sequence"/>
</dbReference>
<dbReference type="CDD" id="cd06261">
    <property type="entry name" value="TM_PBP2"/>
    <property type="match status" value="1"/>
</dbReference>